<protein>
    <submittedName>
        <fullName evidence="2">Uncharacterized protein</fullName>
    </submittedName>
</protein>
<gene>
    <name evidence="2" type="ORF">TGEB3V08_LOCUS858</name>
</gene>
<dbReference type="AlphaFoldDB" id="A0A7R9JP34"/>
<sequence>MRGLIQEMTNQTNKVKPSRIYSVAVRRSLPWKTSSEHEVVSLFRIALSRDRTNGTISASGVQGSHTIGLGIIVTVPLHIMGHKCGNCLMKSTSTSESGLTGRCCYGFSNETWNMTLYWWMQCFWITKATLSGYTGGEEGVWITLILITTISAIPVSLDNLQQRVPNVHSFNFCSPKVYNRAGLADIGYEYPLQHLPYPTIHKGVVEPPFRPQLQPCNRPRYQPQGKVKLVPHRKEVKSDFVGDVLEGVSSVGLTSRQMLPASNLQSAFVSGRSFRVNCNATSVCNAHSDFLISNINSISLLPCNGSTLTSCTSLELGGLNLEEVNPHLRGGRVENHLGKTTPSSPDRDSNLDLPVLDGRAQHD</sequence>
<dbReference type="EMBL" id="OE839275">
    <property type="protein sequence ID" value="CAD7586509.1"/>
    <property type="molecule type" value="Genomic_DNA"/>
</dbReference>
<feature type="region of interest" description="Disordered" evidence="1">
    <location>
        <begin position="330"/>
        <end position="363"/>
    </location>
</feature>
<name>A0A7R9JP34_TIMGE</name>
<organism evidence="2">
    <name type="scientific">Timema genevievae</name>
    <name type="common">Walking stick</name>
    <dbReference type="NCBI Taxonomy" id="629358"/>
    <lineage>
        <taxon>Eukaryota</taxon>
        <taxon>Metazoa</taxon>
        <taxon>Ecdysozoa</taxon>
        <taxon>Arthropoda</taxon>
        <taxon>Hexapoda</taxon>
        <taxon>Insecta</taxon>
        <taxon>Pterygota</taxon>
        <taxon>Neoptera</taxon>
        <taxon>Polyneoptera</taxon>
        <taxon>Phasmatodea</taxon>
        <taxon>Timematodea</taxon>
        <taxon>Timematoidea</taxon>
        <taxon>Timematidae</taxon>
        <taxon>Timema</taxon>
    </lineage>
</organism>
<proteinExistence type="predicted"/>
<evidence type="ECO:0000313" key="2">
    <source>
        <dbReference type="EMBL" id="CAD7586509.1"/>
    </source>
</evidence>
<evidence type="ECO:0000256" key="1">
    <source>
        <dbReference type="SAM" id="MobiDB-lite"/>
    </source>
</evidence>
<accession>A0A7R9JP34</accession>
<reference evidence="2" key="1">
    <citation type="submission" date="2020-11" db="EMBL/GenBank/DDBJ databases">
        <authorList>
            <person name="Tran Van P."/>
        </authorList>
    </citation>
    <scope>NUCLEOTIDE SEQUENCE</scope>
</reference>